<protein>
    <submittedName>
        <fullName evidence="1">Uncharacterized protein</fullName>
    </submittedName>
</protein>
<proteinExistence type="predicted"/>
<reference evidence="1 2" key="1">
    <citation type="journal article" date="2021" name="Hortic Res">
        <title>Chromosome-scale assembly of the Dendrobium chrysotoxum genome enhances the understanding of orchid evolution.</title>
        <authorList>
            <person name="Zhang Y."/>
            <person name="Zhang G.Q."/>
            <person name="Zhang D."/>
            <person name="Liu X.D."/>
            <person name="Xu X.Y."/>
            <person name="Sun W.H."/>
            <person name="Yu X."/>
            <person name="Zhu X."/>
            <person name="Wang Z.W."/>
            <person name="Zhao X."/>
            <person name="Zhong W.Y."/>
            <person name="Chen H."/>
            <person name="Yin W.L."/>
            <person name="Huang T."/>
            <person name="Niu S.C."/>
            <person name="Liu Z.J."/>
        </authorList>
    </citation>
    <scope>NUCLEOTIDE SEQUENCE [LARGE SCALE GENOMIC DNA]</scope>
    <source>
        <strain evidence="1">Lindl</strain>
    </source>
</reference>
<keyword evidence="2" id="KW-1185">Reference proteome</keyword>
<evidence type="ECO:0000313" key="1">
    <source>
        <dbReference type="EMBL" id="KAH0464514.1"/>
    </source>
</evidence>
<name>A0AAV7H8S1_DENCH</name>
<comment type="caution">
    <text evidence="1">The sequence shown here is derived from an EMBL/GenBank/DDBJ whole genome shotgun (WGS) entry which is preliminary data.</text>
</comment>
<sequence>MFISESAASNRKVFPSTKKFRYNRIMPELEKKLDIMFGRIVATGADIWVLNSGVLPPELRDVEEVASSKEEHQDDEANTLHTDILDDPIIDKVVHLSSEFFKRLGRNLDLSVNASFCVNESKGLNVNVRVGVRVCGINGSFSVDSDEMWKPLESSAVASLSVKVSASQIWPISSQTIRASIELKKVSALRI</sequence>
<organism evidence="1 2">
    <name type="scientific">Dendrobium chrysotoxum</name>
    <name type="common">Orchid</name>
    <dbReference type="NCBI Taxonomy" id="161865"/>
    <lineage>
        <taxon>Eukaryota</taxon>
        <taxon>Viridiplantae</taxon>
        <taxon>Streptophyta</taxon>
        <taxon>Embryophyta</taxon>
        <taxon>Tracheophyta</taxon>
        <taxon>Spermatophyta</taxon>
        <taxon>Magnoliopsida</taxon>
        <taxon>Liliopsida</taxon>
        <taxon>Asparagales</taxon>
        <taxon>Orchidaceae</taxon>
        <taxon>Epidendroideae</taxon>
        <taxon>Malaxideae</taxon>
        <taxon>Dendrobiinae</taxon>
        <taxon>Dendrobium</taxon>
    </lineage>
</organism>
<accession>A0AAV7H8S1</accession>
<dbReference type="Proteomes" id="UP000775213">
    <property type="component" value="Unassembled WGS sequence"/>
</dbReference>
<gene>
    <name evidence="1" type="ORF">IEQ34_007300</name>
</gene>
<dbReference type="EMBL" id="JAGFBR010000007">
    <property type="protein sequence ID" value="KAH0464514.1"/>
    <property type="molecule type" value="Genomic_DNA"/>
</dbReference>
<dbReference type="AlphaFoldDB" id="A0AAV7H8S1"/>
<evidence type="ECO:0000313" key="2">
    <source>
        <dbReference type="Proteomes" id="UP000775213"/>
    </source>
</evidence>